<protein>
    <submittedName>
        <fullName evidence="2">Uncharacterized protein</fullName>
    </submittedName>
</protein>
<keyword evidence="3" id="KW-1185">Reference proteome</keyword>
<evidence type="ECO:0000256" key="1">
    <source>
        <dbReference type="SAM" id="MobiDB-lite"/>
    </source>
</evidence>
<organism evidence="2 3">
    <name type="scientific">Aspergillus welwitschiae</name>
    <dbReference type="NCBI Taxonomy" id="1341132"/>
    <lineage>
        <taxon>Eukaryota</taxon>
        <taxon>Fungi</taxon>
        <taxon>Dikarya</taxon>
        <taxon>Ascomycota</taxon>
        <taxon>Pezizomycotina</taxon>
        <taxon>Eurotiomycetes</taxon>
        <taxon>Eurotiomycetidae</taxon>
        <taxon>Eurotiales</taxon>
        <taxon>Aspergillaceae</taxon>
        <taxon>Aspergillus</taxon>
        <taxon>Aspergillus subgen. Circumdati</taxon>
    </lineage>
</organism>
<dbReference type="RefSeq" id="XP_026628153.1">
    <property type="nucleotide sequence ID" value="XM_026765591.1"/>
</dbReference>
<dbReference type="AlphaFoldDB" id="A0A3F3Q7G0"/>
<dbReference type="GeneID" id="38133947"/>
<dbReference type="Proteomes" id="UP000253729">
    <property type="component" value="Unassembled WGS sequence"/>
</dbReference>
<dbReference type="EMBL" id="KZ852041">
    <property type="protein sequence ID" value="RDH35131.1"/>
    <property type="molecule type" value="Genomic_DNA"/>
</dbReference>
<gene>
    <name evidence="2" type="ORF">BDQ94DRAFT_140275</name>
</gene>
<name>A0A3F3Q7G0_9EURO</name>
<proteinExistence type="predicted"/>
<evidence type="ECO:0000313" key="3">
    <source>
        <dbReference type="Proteomes" id="UP000253729"/>
    </source>
</evidence>
<feature type="region of interest" description="Disordered" evidence="1">
    <location>
        <begin position="31"/>
        <end position="62"/>
    </location>
</feature>
<sequence>MGCWKARSINCRVSSVTPVLCILQTRFPPLQPRHQAHDAPRQSPFNQSISVPRNRPTPAQSQTIPMMFLPATAREVPLLAFRISDV</sequence>
<feature type="compositionally biased region" description="Polar residues" evidence="1">
    <location>
        <begin position="43"/>
        <end position="62"/>
    </location>
</feature>
<reference evidence="2 3" key="1">
    <citation type="submission" date="2018-07" db="EMBL/GenBank/DDBJ databases">
        <title>The genomes of Aspergillus section Nigri reveals drivers in fungal speciation.</title>
        <authorList>
            <consortium name="DOE Joint Genome Institute"/>
            <person name="Vesth T.C."/>
            <person name="Nybo J."/>
            <person name="Theobald S."/>
            <person name="Brandl J."/>
            <person name="Frisvad J.C."/>
            <person name="Nielsen K.F."/>
            <person name="Lyhne E.K."/>
            <person name="Kogle M.E."/>
            <person name="Kuo A."/>
            <person name="Riley R."/>
            <person name="Clum A."/>
            <person name="Nolan M."/>
            <person name="Lipzen A."/>
            <person name="Salamov A."/>
            <person name="Henrissat B."/>
            <person name="Wiebenga A."/>
            <person name="De vries R.P."/>
            <person name="Grigoriev I.V."/>
            <person name="Mortensen U.H."/>
            <person name="Andersen M.R."/>
            <person name="Baker S.E."/>
        </authorList>
    </citation>
    <scope>NUCLEOTIDE SEQUENCE [LARGE SCALE GENOMIC DNA]</scope>
    <source>
        <strain evidence="2 3">CBS 139.54b</strain>
    </source>
</reference>
<accession>A0A3F3Q7G0</accession>
<evidence type="ECO:0000313" key="2">
    <source>
        <dbReference type="EMBL" id="RDH35131.1"/>
    </source>
</evidence>